<dbReference type="STRING" id="1123282.SAMN02745823_01239"/>
<dbReference type="InterPro" id="IPR001647">
    <property type="entry name" value="HTH_TetR"/>
</dbReference>
<accession>A0A1M5WF93</accession>
<dbReference type="Gene3D" id="1.10.357.10">
    <property type="entry name" value="Tetracycline Repressor, domain 2"/>
    <property type="match status" value="1"/>
</dbReference>
<evidence type="ECO:0000256" key="1">
    <source>
        <dbReference type="ARBA" id="ARBA00023125"/>
    </source>
</evidence>
<dbReference type="GO" id="GO:0000976">
    <property type="term" value="F:transcription cis-regulatory region binding"/>
    <property type="evidence" value="ECO:0007669"/>
    <property type="project" value="TreeGrafter"/>
</dbReference>
<dbReference type="OrthoDB" id="494991at2"/>
<dbReference type="EMBL" id="FQXV01000003">
    <property type="protein sequence ID" value="SHH86162.1"/>
    <property type="molecule type" value="Genomic_DNA"/>
</dbReference>
<dbReference type="PROSITE" id="PS01081">
    <property type="entry name" value="HTH_TETR_1"/>
    <property type="match status" value="1"/>
</dbReference>
<dbReference type="PANTHER" id="PTHR30055">
    <property type="entry name" value="HTH-TYPE TRANSCRIPTIONAL REGULATOR RUTR"/>
    <property type="match status" value="1"/>
</dbReference>
<dbReference type="RefSeq" id="WP_073076785.1">
    <property type="nucleotide sequence ID" value="NZ_FQXV01000003.1"/>
</dbReference>
<keyword evidence="1 2" id="KW-0238">DNA-binding</keyword>
<gene>
    <name evidence="4" type="ORF">SAMN02745823_01239</name>
</gene>
<evidence type="ECO:0000256" key="2">
    <source>
        <dbReference type="PROSITE-ProRule" id="PRU00335"/>
    </source>
</evidence>
<dbReference type="Pfam" id="PF00440">
    <property type="entry name" value="TetR_N"/>
    <property type="match status" value="1"/>
</dbReference>
<evidence type="ECO:0000313" key="5">
    <source>
        <dbReference type="Proteomes" id="UP000183995"/>
    </source>
</evidence>
<evidence type="ECO:0000313" key="4">
    <source>
        <dbReference type="EMBL" id="SHH86162.1"/>
    </source>
</evidence>
<keyword evidence="5" id="KW-1185">Reference proteome</keyword>
<feature type="DNA-binding region" description="H-T-H motif" evidence="2">
    <location>
        <begin position="29"/>
        <end position="48"/>
    </location>
</feature>
<dbReference type="InterPro" id="IPR050109">
    <property type="entry name" value="HTH-type_TetR-like_transc_reg"/>
</dbReference>
<dbReference type="InterPro" id="IPR009057">
    <property type="entry name" value="Homeodomain-like_sf"/>
</dbReference>
<dbReference type="Proteomes" id="UP000183995">
    <property type="component" value="Unassembled WGS sequence"/>
</dbReference>
<dbReference type="AlphaFoldDB" id="A0A1M5WF93"/>
<feature type="domain" description="HTH tetR-type" evidence="3">
    <location>
        <begin position="6"/>
        <end position="66"/>
    </location>
</feature>
<dbReference type="PROSITE" id="PS50977">
    <property type="entry name" value="HTH_TETR_2"/>
    <property type="match status" value="1"/>
</dbReference>
<dbReference type="SUPFAM" id="SSF46689">
    <property type="entry name" value="Homeodomain-like"/>
    <property type="match status" value="1"/>
</dbReference>
<protein>
    <submittedName>
        <fullName evidence="4">Transcriptional regulator, TetR family</fullName>
    </submittedName>
</protein>
<sequence length="187" mass="21306">MQFLKDEVKNNITAAAVAEFYDKGFKNASLRRIAANSGITAGNIYRYFKDKTSLFDEIIAPVSQQVLDMLYEERYTDIARGHFQDIDAIMEKTMLLCRAHVTEIYILIFKSEGSRFENLRQSFTELIARRIRDASPGGKTPGDLTADVLAAAFVEGLFSILAQSRDDYTAIEDQIRKLIVFFFAERH</sequence>
<dbReference type="GO" id="GO:0003700">
    <property type="term" value="F:DNA-binding transcription factor activity"/>
    <property type="evidence" value="ECO:0007669"/>
    <property type="project" value="TreeGrafter"/>
</dbReference>
<name>A0A1M5WF93_9FIRM</name>
<evidence type="ECO:0000259" key="3">
    <source>
        <dbReference type="PROSITE" id="PS50977"/>
    </source>
</evidence>
<proteinExistence type="predicted"/>
<dbReference type="PRINTS" id="PR00455">
    <property type="entry name" value="HTHTETR"/>
</dbReference>
<dbReference type="PANTHER" id="PTHR30055:SF226">
    <property type="entry name" value="HTH-TYPE TRANSCRIPTIONAL REGULATOR PKSA"/>
    <property type="match status" value="1"/>
</dbReference>
<reference evidence="4 5" key="1">
    <citation type="submission" date="2016-11" db="EMBL/GenBank/DDBJ databases">
        <authorList>
            <person name="Jaros S."/>
            <person name="Januszkiewicz K."/>
            <person name="Wedrychowicz H."/>
        </authorList>
    </citation>
    <scope>NUCLEOTIDE SEQUENCE [LARGE SCALE GENOMIC DNA]</scope>
    <source>
        <strain evidence="4 5">DSM 10068</strain>
    </source>
</reference>
<dbReference type="InterPro" id="IPR023772">
    <property type="entry name" value="DNA-bd_HTH_TetR-type_CS"/>
</dbReference>
<organism evidence="4 5">
    <name type="scientific">Sporobacter termitidis DSM 10068</name>
    <dbReference type="NCBI Taxonomy" id="1123282"/>
    <lineage>
        <taxon>Bacteria</taxon>
        <taxon>Bacillati</taxon>
        <taxon>Bacillota</taxon>
        <taxon>Clostridia</taxon>
        <taxon>Eubacteriales</taxon>
        <taxon>Oscillospiraceae</taxon>
        <taxon>Sporobacter</taxon>
    </lineage>
</organism>